<evidence type="ECO:0000256" key="6">
    <source>
        <dbReference type="ARBA" id="ARBA00048329"/>
    </source>
</evidence>
<dbReference type="EMBL" id="KZ506198">
    <property type="protein sequence ID" value="PKU40840.1"/>
    <property type="molecule type" value="Genomic_DNA"/>
</dbReference>
<keyword evidence="14" id="KW-1185">Reference proteome</keyword>
<evidence type="ECO:0000256" key="10">
    <source>
        <dbReference type="SAM" id="MobiDB-lite"/>
    </source>
</evidence>
<dbReference type="AlphaFoldDB" id="A0A2I0U418"/>
<gene>
    <name evidence="13" type="ORF">llap_8852</name>
</gene>
<dbReference type="InterPro" id="IPR001245">
    <property type="entry name" value="Ser-Thr/Tyr_kinase_cat_dom"/>
</dbReference>
<evidence type="ECO:0000259" key="12">
    <source>
        <dbReference type="PROSITE" id="PS50011"/>
    </source>
</evidence>
<feature type="region of interest" description="Disordered" evidence="10">
    <location>
        <begin position="1"/>
        <end position="21"/>
    </location>
</feature>
<keyword evidence="8" id="KW-0547">Nucleotide-binding</keyword>
<dbReference type="Gene3D" id="1.10.510.10">
    <property type="entry name" value="Transferase(Phosphotransferase) domain 1"/>
    <property type="match status" value="2"/>
</dbReference>
<dbReference type="PROSITE" id="PS00107">
    <property type="entry name" value="PROTEIN_KINASE_ATP"/>
    <property type="match status" value="1"/>
</dbReference>
<evidence type="ECO:0000313" key="14">
    <source>
        <dbReference type="Proteomes" id="UP000233556"/>
    </source>
</evidence>
<dbReference type="SUPFAM" id="SSF48097">
    <property type="entry name" value="Regulator of G-protein signaling, RGS"/>
    <property type="match status" value="1"/>
</dbReference>
<dbReference type="PANTHER" id="PTHR44329">
    <property type="entry name" value="SERINE/THREONINE-PROTEIN KINASE TNNI3K-RELATED"/>
    <property type="match status" value="1"/>
</dbReference>
<dbReference type="OrthoDB" id="339325at2759"/>
<dbReference type="InterPro" id="IPR035779">
    <property type="entry name" value="MLK1-3_SH3"/>
</dbReference>
<dbReference type="PROSITE" id="PS50002">
    <property type="entry name" value="SH3"/>
    <property type="match status" value="1"/>
</dbReference>
<feature type="compositionally biased region" description="Basic and acidic residues" evidence="10">
    <location>
        <begin position="555"/>
        <end position="568"/>
    </location>
</feature>
<name>A0A2I0U418_LIMLA</name>
<feature type="binding site" evidence="8">
    <location>
        <position position="136"/>
    </location>
    <ligand>
        <name>ATP</name>
        <dbReference type="ChEBI" id="CHEBI:30616"/>
    </ligand>
</feature>
<dbReference type="Pfam" id="PF07714">
    <property type="entry name" value="PK_Tyr_Ser-Thr"/>
    <property type="match status" value="1"/>
</dbReference>
<reference evidence="14" key="2">
    <citation type="submission" date="2017-12" db="EMBL/GenBank/DDBJ databases">
        <title>Genome sequence of the Bar-tailed Godwit (Limosa lapponica baueri).</title>
        <authorList>
            <person name="Lima N.C.B."/>
            <person name="Parody-Merino A.M."/>
            <person name="Battley P.F."/>
            <person name="Fidler A.E."/>
            <person name="Prosdocimi F."/>
        </authorList>
    </citation>
    <scope>NUCLEOTIDE SEQUENCE [LARGE SCALE GENOMIC DNA]</scope>
</reference>
<feature type="domain" description="SH3" evidence="11">
    <location>
        <begin position="19"/>
        <end position="83"/>
    </location>
</feature>
<proteinExistence type="inferred from homology"/>
<dbReference type="SMART" id="SM00220">
    <property type="entry name" value="S_TKc"/>
    <property type="match status" value="1"/>
</dbReference>
<dbReference type="PRINTS" id="PR00452">
    <property type="entry name" value="SH3DOMAIN"/>
</dbReference>
<dbReference type="InterPro" id="IPR036028">
    <property type="entry name" value="SH3-like_dom_sf"/>
</dbReference>
<dbReference type="InterPro" id="IPR017441">
    <property type="entry name" value="Protein_kinase_ATP_BS"/>
</dbReference>
<dbReference type="EC" id="2.7.11.25" evidence="3"/>
<feature type="region of interest" description="Disordered" evidence="10">
    <location>
        <begin position="516"/>
        <end position="568"/>
    </location>
</feature>
<dbReference type="SMART" id="SM00326">
    <property type="entry name" value="SH3"/>
    <property type="match status" value="1"/>
</dbReference>
<dbReference type="GO" id="GO:0005524">
    <property type="term" value="F:ATP binding"/>
    <property type="evidence" value="ECO:0007669"/>
    <property type="project" value="UniProtKB-UniRule"/>
</dbReference>
<dbReference type="Gene3D" id="2.30.30.40">
    <property type="entry name" value="SH3 Domains"/>
    <property type="match status" value="1"/>
</dbReference>
<reference evidence="14" key="1">
    <citation type="submission" date="2017-11" db="EMBL/GenBank/DDBJ databases">
        <authorList>
            <person name="Lima N.C."/>
            <person name="Parody-Merino A.M."/>
            <person name="Battley P.F."/>
            <person name="Fidler A.E."/>
            <person name="Prosdocimi F."/>
        </authorList>
    </citation>
    <scope>NUCLEOTIDE SEQUENCE [LARGE SCALE GENOMIC DNA]</scope>
</reference>
<evidence type="ECO:0000256" key="5">
    <source>
        <dbReference type="ARBA" id="ARBA00047559"/>
    </source>
</evidence>
<dbReference type="InterPro" id="IPR000719">
    <property type="entry name" value="Prot_kinase_dom"/>
</dbReference>
<evidence type="ECO:0000259" key="11">
    <source>
        <dbReference type="PROSITE" id="PS50002"/>
    </source>
</evidence>
<feature type="domain" description="Protein kinase" evidence="12">
    <location>
        <begin position="109"/>
        <end position="355"/>
    </location>
</feature>
<dbReference type="Gene3D" id="3.30.200.20">
    <property type="entry name" value="Phosphorylase Kinase, domain 1"/>
    <property type="match status" value="1"/>
</dbReference>
<comment type="catalytic activity">
    <reaction evidence="6">
        <text>L-seryl-[protein] + ATP = O-phospho-L-seryl-[protein] + ADP + H(+)</text>
        <dbReference type="Rhea" id="RHEA:17989"/>
        <dbReference type="Rhea" id="RHEA-COMP:9863"/>
        <dbReference type="Rhea" id="RHEA-COMP:11604"/>
        <dbReference type="ChEBI" id="CHEBI:15378"/>
        <dbReference type="ChEBI" id="CHEBI:29999"/>
        <dbReference type="ChEBI" id="CHEBI:30616"/>
        <dbReference type="ChEBI" id="CHEBI:83421"/>
        <dbReference type="ChEBI" id="CHEBI:456216"/>
        <dbReference type="EC" id="2.7.11.25"/>
    </reaction>
</comment>
<feature type="compositionally biased region" description="Gly residues" evidence="10">
    <location>
        <begin position="11"/>
        <end position="21"/>
    </location>
</feature>
<feature type="compositionally biased region" description="Polar residues" evidence="10">
    <location>
        <begin position="516"/>
        <end position="525"/>
    </location>
</feature>
<dbReference type="Pfam" id="PF14604">
    <property type="entry name" value="SH3_9"/>
    <property type="match status" value="1"/>
</dbReference>
<dbReference type="PANTHER" id="PTHR44329:SF35">
    <property type="entry name" value="MITOGEN-ACTIVATED PROTEIN KINASE KINASE KINASE 9"/>
    <property type="match status" value="1"/>
</dbReference>
<dbReference type="SUPFAM" id="SSF56112">
    <property type="entry name" value="Protein kinase-like (PK-like)"/>
    <property type="match status" value="1"/>
</dbReference>
<evidence type="ECO:0000256" key="9">
    <source>
        <dbReference type="SAM" id="Coils"/>
    </source>
</evidence>
<evidence type="ECO:0000256" key="2">
    <source>
        <dbReference type="ARBA" id="ARBA00006529"/>
    </source>
</evidence>
<dbReference type="InterPro" id="IPR051681">
    <property type="entry name" value="Ser/Thr_Kinases-Pseudokinases"/>
</dbReference>
<dbReference type="InterPro" id="IPR001452">
    <property type="entry name" value="SH3_domain"/>
</dbReference>
<evidence type="ECO:0000313" key="13">
    <source>
        <dbReference type="EMBL" id="PKU40840.1"/>
    </source>
</evidence>
<organism evidence="13 14">
    <name type="scientific">Limosa lapponica baueri</name>
    <dbReference type="NCBI Taxonomy" id="1758121"/>
    <lineage>
        <taxon>Eukaryota</taxon>
        <taxon>Metazoa</taxon>
        <taxon>Chordata</taxon>
        <taxon>Craniata</taxon>
        <taxon>Vertebrata</taxon>
        <taxon>Euteleostomi</taxon>
        <taxon>Archelosauria</taxon>
        <taxon>Archosauria</taxon>
        <taxon>Dinosauria</taxon>
        <taxon>Saurischia</taxon>
        <taxon>Theropoda</taxon>
        <taxon>Coelurosauria</taxon>
        <taxon>Aves</taxon>
        <taxon>Neognathae</taxon>
        <taxon>Neoaves</taxon>
        <taxon>Charadriiformes</taxon>
        <taxon>Scolopacidae</taxon>
        <taxon>Limosa</taxon>
    </lineage>
</organism>
<keyword evidence="4 7" id="KW-0728">SH3 domain</keyword>
<accession>A0A2I0U418</accession>
<evidence type="ECO:0000256" key="4">
    <source>
        <dbReference type="ARBA" id="ARBA00022443"/>
    </source>
</evidence>
<dbReference type="PROSITE" id="PS50011">
    <property type="entry name" value="PROTEIN_KINASE_DOM"/>
    <property type="match status" value="1"/>
</dbReference>
<dbReference type="Proteomes" id="UP000233556">
    <property type="component" value="Unassembled WGS sequence"/>
</dbReference>
<dbReference type="InterPro" id="IPR011009">
    <property type="entry name" value="Kinase-like_dom_sf"/>
</dbReference>
<dbReference type="InterPro" id="IPR036305">
    <property type="entry name" value="RGS_sf"/>
</dbReference>
<comment type="similarity">
    <text evidence="2">Belongs to the protein kinase superfamily. STE Ser/Thr protein kinase family. MAP kinase kinase kinase subfamily.</text>
</comment>
<dbReference type="FunFam" id="3.30.200.20:FF:000085">
    <property type="entry name" value="Mitogen-activated protein kinase kinase kinase"/>
    <property type="match status" value="1"/>
</dbReference>
<sequence>MEPLTELSQEGAGGGEPPGGGPLWTAVFEYEACGEDELSLRPGDVVQVLSRDSHVSGDEGWWTGKIDQRVGIFPSNYVSSGVQGAGPELRARYPPPPAIQLLEIDFSELVLEEIIGIGGFGKVYRAVWIGDEVAVKAARYDPDEDISQTIENVRQEAKLFAMLKHPNIIALRGVCLKEPNLCLIMEFARGGSLNRVLSGKRIPPDILVNWAVQIARGMNYLHEEAIVPIIHRDLKSSNISHVVCGFGMTMVVCQYFPPPPSELKCILGSLAYSWEGKMGLEQSCYGVLLWELLTGEVPFRGIDGLAVAYGVAMNKLALPIPSTCPEPFAKLMEDCWNPDPHSRPSFASILDHLTAIEESGFFEMPKDSFHSLQEDWKQEIQEMFDQLRAKEKELRTWEEELTRAAVEQKNHEELLRRREQELAEREIDILERELNIIIHQLCQEKPRVKKRMGKFKRNRLKLKDGNHISLPSDFQHKFTVQASPTMDKRKSLISSCSSPPASPTIIPRLRAIQLTPAESSKTWGRSSVLPKEEGEEEEKRGQKKKGRTWGPSSLCHKELGAGEDGRGE</sequence>
<keyword evidence="8" id="KW-0067">ATP-binding</keyword>
<dbReference type="GO" id="GO:0004706">
    <property type="term" value="F:JUN kinase kinase kinase activity"/>
    <property type="evidence" value="ECO:0007669"/>
    <property type="project" value="TreeGrafter"/>
</dbReference>
<keyword evidence="9" id="KW-0175">Coiled coil</keyword>
<comment type="cofactor">
    <cofactor evidence="1">
        <name>Mg(2+)</name>
        <dbReference type="ChEBI" id="CHEBI:18420"/>
    </cofactor>
</comment>
<evidence type="ECO:0000256" key="1">
    <source>
        <dbReference type="ARBA" id="ARBA00001946"/>
    </source>
</evidence>
<comment type="catalytic activity">
    <reaction evidence="5">
        <text>L-threonyl-[protein] + ATP = O-phospho-L-threonyl-[protein] + ADP + H(+)</text>
        <dbReference type="Rhea" id="RHEA:46608"/>
        <dbReference type="Rhea" id="RHEA-COMP:11060"/>
        <dbReference type="Rhea" id="RHEA-COMP:11605"/>
        <dbReference type="ChEBI" id="CHEBI:15378"/>
        <dbReference type="ChEBI" id="CHEBI:30013"/>
        <dbReference type="ChEBI" id="CHEBI:30616"/>
        <dbReference type="ChEBI" id="CHEBI:61977"/>
        <dbReference type="ChEBI" id="CHEBI:456216"/>
        <dbReference type="EC" id="2.7.11.25"/>
    </reaction>
</comment>
<evidence type="ECO:0000256" key="7">
    <source>
        <dbReference type="PROSITE-ProRule" id="PRU00192"/>
    </source>
</evidence>
<feature type="coiled-coil region" evidence="9">
    <location>
        <begin position="373"/>
        <end position="440"/>
    </location>
</feature>
<dbReference type="SUPFAM" id="SSF50044">
    <property type="entry name" value="SH3-domain"/>
    <property type="match status" value="1"/>
</dbReference>
<evidence type="ECO:0000256" key="3">
    <source>
        <dbReference type="ARBA" id="ARBA00012406"/>
    </source>
</evidence>
<protein>
    <recommendedName>
        <fullName evidence="3">mitogen-activated protein kinase kinase kinase</fullName>
        <ecNumber evidence="3">2.7.11.25</ecNumber>
    </recommendedName>
</protein>
<dbReference type="CDD" id="cd12059">
    <property type="entry name" value="SH3_MLK1-3"/>
    <property type="match status" value="1"/>
</dbReference>
<evidence type="ECO:0000256" key="8">
    <source>
        <dbReference type="PROSITE-ProRule" id="PRU10141"/>
    </source>
</evidence>
<dbReference type="Pfam" id="PF00069">
    <property type="entry name" value="Pkinase"/>
    <property type="match status" value="1"/>
</dbReference>